<comment type="cofactor">
    <cofactor evidence="1 6">
        <name>pyridoxal 5'-phosphate</name>
        <dbReference type="ChEBI" id="CHEBI:597326"/>
    </cofactor>
</comment>
<evidence type="ECO:0000256" key="4">
    <source>
        <dbReference type="ARBA" id="ARBA00022679"/>
    </source>
</evidence>
<sequence>MRLADRVLTLKPSATLSINAKAQKLRQMGLRVINFAVGEPDFETPEHIKRAAIRAMEEGKTRYTPASGIAELKEAVCRWIERYYGLRYQPHDVLVSCGGKHAIFNILQCLLNQGDEVIIPAPYWVSYPAMVTLCSGVPVVVPCSIENDYKITPHALKDAMTEKTKAIIFNSPSNPTGVHYDIDDLNAIADVLAPRRDVFIISDDIYSRIIFHGAQWANLVMANRELMDRTIIIQSVSKTYAMTGWRIGFAVGPDEVINAASKIQSQSTSNPCSIAQWASLEALTGDQECVDKMVKIFEERATYVCNRLDAIDDVSFVRPKGAFYVFPDVSAYYGRAYNSKTISNSTEMANFLLDHARIAVVPGIAFGDDRCIRLSFALSTEELKEGLDRFESANADLK</sequence>
<dbReference type="GO" id="GO:0008483">
    <property type="term" value="F:transaminase activity"/>
    <property type="evidence" value="ECO:0007669"/>
    <property type="project" value="UniProtKB-KW"/>
</dbReference>
<protein>
    <recommendedName>
        <fullName evidence="6">Aminotransferase</fullName>
        <ecNumber evidence="6">2.6.1.-</ecNumber>
    </recommendedName>
</protein>
<dbReference type="FunFam" id="3.40.640.10:FF:000033">
    <property type="entry name" value="Aspartate aminotransferase"/>
    <property type="match status" value="1"/>
</dbReference>
<evidence type="ECO:0000256" key="5">
    <source>
        <dbReference type="ARBA" id="ARBA00022898"/>
    </source>
</evidence>
<dbReference type="EMBL" id="DQZW01000183">
    <property type="protein sequence ID" value="HDL90027.1"/>
    <property type="molecule type" value="Genomic_DNA"/>
</dbReference>
<proteinExistence type="inferred from homology"/>
<dbReference type="InterPro" id="IPR004839">
    <property type="entry name" value="Aminotransferase_I/II_large"/>
</dbReference>
<dbReference type="PANTHER" id="PTHR46383:SF1">
    <property type="entry name" value="ASPARTATE AMINOTRANSFERASE"/>
    <property type="match status" value="1"/>
</dbReference>
<gene>
    <name evidence="8" type="ORF">ENG14_03895</name>
</gene>
<dbReference type="InterPro" id="IPR015421">
    <property type="entry name" value="PyrdxlP-dep_Trfase_major"/>
</dbReference>
<dbReference type="GO" id="GO:0006520">
    <property type="term" value="P:amino acid metabolic process"/>
    <property type="evidence" value="ECO:0007669"/>
    <property type="project" value="InterPro"/>
</dbReference>
<dbReference type="SUPFAM" id="SSF53383">
    <property type="entry name" value="PLP-dependent transferases"/>
    <property type="match status" value="1"/>
</dbReference>
<dbReference type="PANTHER" id="PTHR46383">
    <property type="entry name" value="ASPARTATE AMINOTRANSFERASE"/>
    <property type="match status" value="1"/>
</dbReference>
<keyword evidence="4 6" id="KW-0808">Transferase</keyword>
<comment type="caution">
    <text evidence="8">The sequence shown here is derived from an EMBL/GenBank/DDBJ whole genome shotgun (WGS) entry which is preliminary data.</text>
</comment>
<dbReference type="Gene3D" id="3.40.640.10">
    <property type="entry name" value="Type I PLP-dependent aspartate aminotransferase-like (Major domain)"/>
    <property type="match status" value="1"/>
</dbReference>
<dbReference type="PRINTS" id="PR00753">
    <property type="entry name" value="ACCSYNTHASE"/>
</dbReference>
<keyword evidence="3 6" id="KW-0032">Aminotransferase</keyword>
<evidence type="ECO:0000256" key="3">
    <source>
        <dbReference type="ARBA" id="ARBA00022576"/>
    </source>
</evidence>
<dbReference type="InterPro" id="IPR004838">
    <property type="entry name" value="NHTrfase_class1_PyrdxlP-BS"/>
</dbReference>
<dbReference type="InterPro" id="IPR015424">
    <property type="entry name" value="PyrdxlP-dep_Trfase"/>
</dbReference>
<keyword evidence="5" id="KW-0663">Pyridoxal phosphate</keyword>
<dbReference type="InterPro" id="IPR015422">
    <property type="entry name" value="PyrdxlP-dep_Trfase_small"/>
</dbReference>
<evidence type="ECO:0000259" key="7">
    <source>
        <dbReference type="Pfam" id="PF00155"/>
    </source>
</evidence>
<organism evidence="8">
    <name type="scientific">Thermodesulforhabdus norvegica</name>
    <dbReference type="NCBI Taxonomy" id="39841"/>
    <lineage>
        <taxon>Bacteria</taxon>
        <taxon>Pseudomonadati</taxon>
        <taxon>Thermodesulfobacteriota</taxon>
        <taxon>Syntrophobacteria</taxon>
        <taxon>Syntrophobacterales</taxon>
        <taxon>Thermodesulforhabdaceae</taxon>
        <taxon>Thermodesulforhabdus</taxon>
    </lineage>
</organism>
<evidence type="ECO:0000256" key="1">
    <source>
        <dbReference type="ARBA" id="ARBA00001933"/>
    </source>
</evidence>
<evidence type="ECO:0000256" key="2">
    <source>
        <dbReference type="ARBA" id="ARBA00007441"/>
    </source>
</evidence>
<dbReference type="EC" id="2.6.1.-" evidence="6"/>
<dbReference type="PROSITE" id="PS00105">
    <property type="entry name" value="AA_TRANSFER_CLASS_1"/>
    <property type="match status" value="1"/>
</dbReference>
<reference evidence="8" key="1">
    <citation type="journal article" date="2020" name="mSystems">
        <title>Genome- and Community-Level Interaction Insights into Carbon Utilization and Element Cycling Functions of Hydrothermarchaeota in Hydrothermal Sediment.</title>
        <authorList>
            <person name="Zhou Z."/>
            <person name="Liu Y."/>
            <person name="Xu W."/>
            <person name="Pan J."/>
            <person name="Luo Z.H."/>
            <person name="Li M."/>
        </authorList>
    </citation>
    <scope>NUCLEOTIDE SEQUENCE [LARGE SCALE GENOMIC DNA]</scope>
    <source>
        <strain evidence="8">HyVt-19</strain>
    </source>
</reference>
<accession>A0A7C1ALS8</accession>
<evidence type="ECO:0000313" key="8">
    <source>
        <dbReference type="EMBL" id="HDL90027.1"/>
    </source>
</evidence>
<dbReference type="Proteomes" id="UP000886355">
    <property type="component" value="Unassembled WGS sequence"/>
</dbReference>
<evidence type="ECO:0000256" key="6">
    <source>
        <dbReference type="RuleBase" id="RU000481"/>
    </source>
</evidence>
<dbReference type="CDD" id="cd00609">
    <property type="entry name" value="AAT_like"/>
    <property type="match status" value="1"/>
</dbReference>
<name>A0A7C1ALS8_9BACT</name>
<feature type="domain" description="Aminotransferase class I/classII large" evidence="7">
    <location>
        <begin position="32"/>
        <end position="390"/>
    </location>
</feature>
<dbReference type="InterPro" id="IPR050596">
    <property type="entry name" value="AspAT/PAT-like"/>
</dbReference>
<dbReference type="AlphaFoldDB" id="A0A7C1ALS8"/>
<comment type="similarity">
    <text evidence="2 6">Belongs to the class-I pyridoxal-phosphate-dependent aminotransferase family.</text>
</comment>
<dbReference type="Gene3D" id="3.90.1150.10">
    <property type="entry name" value="Aspartate Aminotransferase, domain 1"/>
    <property type="match status" value="1"/>
</dbReference>
<dbReference type="Pfam" id="PF00155">
    <property type="entry name" value="Aminotran_1_2"/>
    <property type="match status" value="1"/>
</dbReference>
<dbReference type="GO" id="GO:0030170">
    <property type="term" value="F:pyridoxal phosphate binding"/>
    <property type="evidence" value="ECO:0007669"/>
    <property type="project" value="InterPro"/>
</dbReference>